<feature type="transmembrane region" description="Helical" evidence="2">
    <location>
        <begin position="83"/>
        <end position="99"/>
    </location>
</feature>
<evidence type="ECO:0000313" key="4">
    <source>
        <dbReference type="Proteomes" id="UP000476338"/>
    </source>
</evidence>
<reference evidence="3 4" key="1">
    <citation type="submission" date="2019-09" db="EMBL/GenBank/DDBJ databases">
        <authorList>
            <person name="Silva M."/>
            <person name="Pereira G."/>
            <person name="Lopes-Da-Costa L."/>
            <person name="Silva E."/>
        </authorList>
    </citation>
    <scope>NUCLEOTIDE SEQUENCE [LARGE SCALE GENOMIC DNA]</scope>
    <source>
        <strain evidence="3 4">FMV-PI01</strain>
    </source>
</reference>
<comment type="subcellular location">
    <subcellularLocation>
        <location evidence="1">Cell membrane</location>
        <topology evidence="1">Multi-pass membrane protein</topology>
    </subcellularLocation>
</comment>
<evidence type="ECO:0000256" key="1">
    <source>
        <dbReference type="RuleBase" id="RU003942"/>
    </source>
</evidence>
<keyword evidence="1 2" id="KW-0812">Transmembrane</keyword>
<sequence length="106" mass="11852">MQNRGLIFVFIGAIFECGWVYALKFANSNLEYCLAVGVVFISTYFFLQSFKYLPTSLAYILYIGLGTLFVVIVEVVATKEFDILRIGCILLLMVGIYGIKNGDLNA</sequence>
<gene>
    <name evidence="3" type="ORF">F1B92_03015</name>
</gene>
<dbReference type="GO" id="GO:0005886">
    <property type="term" value="C:plasma membrane"/>
    <property type="evidence" value="ECO:0007669"/>
    <property type="project" value="UniProtKB-SubCell"/>
</dbReference>
<organism evidence="3 4">
    <name type="scientific">Campylobacter portucalensis</name>
    <dbReference type="NCBI Taxonomy" id="2608384"/>
    <lineage>
        <taxon>Bacteria</taxon>
        <taxon>Pseudomonadati</taxon>
        <taxon>Campylobacterota</taxon>
        <taxon>Epsilonproteobacteria</taxon>
        <taxon>Campylobacterales</taxon>
        <taxon>Campylobacteraceae</taxon>
        <taxon>Campylobacter</taxon>
    </lineage>
</organism>
<dbReference type="EMBL" id="VWSJ01000007">
    <property type="protein sequence ID" value="MSN96175.1"/>
    <property type="molecule type" value="Genomic_DNA"/>
</dbReference>
<dbReference type="Pfam" id="PF00893">
    <property type="entry name" value="Multi_Drug_Res"/>
    <property type="match status" value="1"/>
</dbReference>
<name>A0A6L5WJH2_9BACT</name>
<evidence type="ECO:0000256" key="2">
    <source>
        <dbReference type="SAM" id="Phobius"/>
    </source>
</evidence>
<keyword evidence="2" id="KW-0472">Membrane</keyword>
<evidence type="ECO:0000313" key="3">
    <source>
        <dbReference type="EMBL" id="MSN96175.1"/>
    </source>
</evidence>
<protein>
    <submittedName>
        <fullName evidence="3">Chaperonin</fullName>
    </submittedName>
</protein>
<dbReference type="GO" id="GO:0022857">
    <property type="term" value="F:transmembrane transporter activity"/>
    <property type="evidence" value="ECO:0007669"/>
    <property type="project" value="InterPro"/>
</dbReference>
<feature type="transmembrane region" description="Helical" evidence="2">
    <location>
        <begin position="30"/>
        <end position="47"/>
    </location>
</feature>
<dbReference type="AlphaFoldDB" id="A0A6L5WJH2"/>
<dbReference type="SUPFAM" id="SSF103481">
    <property type="entry name" value="Multidrug resistance efflux transporter EmrE"/>
    <property type="match status" value="1"/>
</dbReference>
<reference evidence="3 4" key="2">
    <citation type="submission" date="2020-03" db="EMBL/GenBank/DDBJ databases">
        <title>Campylobacter portucalensis sp. nov., a new species of Campylobacter isolated from the reproductive tract of bulls.</title>
        <authorList>
            <person name="Silva M.F."/>
            <person name="Pereira G."/>
            <person name="Carneiro C."/>
            <person name="Hemphill A."/>
            <person name="Mateus L."/>
            <person name="Lopes-Da-Costa L."/>
            <person name="Silva E."/>
        </authorList>
    </citation>
    <scope>NUCLEOTIDE SEQUENCE [LARGE SCALE GENOMIC DNA]</scope>
    <source>
        <strain evidence="3 4">FMV-PI01</strain>
    </source>
</reference>
<dbReference type="InterPro" id="IPR037185">
    <property type="entry name" value="EmrE-like"/>
</dbReference>
<feature type="transmembrane region" description="Helical" evidence="2">
    <location>
        <begin position="6"/>
        <end position="23"/>
    </location>
</feature>
<comment type="caution">
    <text evidence="3">The sequence shown here is derived from an EMBL/GenBank/DDBJ whole genome shotgun (WGS) entry which is preliminary data.</text>
</comment>
<dbReference type="Gene3D" id="1.10.3730.20">
    <property type="match status" value="1"/>
</dbReference>
<feature type="transmembrane region" description="Helical" evidence="2">
    <location>
        <begin position="59"/>
        <end position="76"/>
    </location>
</feature>
<dbReference type="Proteomes" id="UP000476338">
    <property type="component" value="Unassembled WGS sequence"/>
</dbReference>
<dbReference type="InterPro" id="IPR045324">
    <property type="entry name" value="Small_multidrug_res"/>
</dbReference>
<keyword evidence="4" id="KW-1185">Reference proteome</keyword>
<accession>A0A6L5WJH2</accession>
<proteinExistence type="inferred from homology"/>
<dbReference type="RefSeq" id="WP_154570441.1">
    <property type="nucleotide sequence ID" value="NZ_VWSJ01000007.1"/>
</dbReference>
<keyword evidence="2" id="KW-1133">Transmembrane helix</keyword>
<comment type="similarity">
    <text evidence="1">Belongs to the drug/metabolite transporter (DMT) superfamily. Small multidrug resistance (SMR) (TC 2.A.7.1) family.</text>
</comment>